<gene>
    <name evidence="12" type="ORF">COB13_17445</name>
</gene>
<dbReference type="Pfam" id="PF00015">
    <property type="entry name" value="MCPsignal"/>
    <property type="match status" value="1"/>
</dbReference>
<dbReference type="AlphaFoldDB" id="A0A2A4YP42"/>
<accession>A0A2A4YP42</accession>
<dbReference type="Gene3D" id="6.10.340.10">
    <property type="match status" value="1"/>
</dbReference>
<feature type="domain" description="Methyl-accepting transducer" evidence="9">
    <location>
        <begin position="308"/>
        <end position="537"/>
    </location>
</feature>
<feature type="compositionally biased region" description="Polar residues" evidence="7">
    <location>
        <begin position="1"/>
        <end position="14"/>
    </location>
</feature>
<evidence type="ECO:0000256" key="5">
    <source>
        <dbReference type="PROSITE-ProRule" id="PRU00284"/>
    </source>
</evidence>
<organism evidence="12">
    <name type="scientific">OCS116 cluster bacterium</name>
    <dbReference type="NCBI Taxonomy" id="2030921"/>
    <lineage>
        <taxon>Bacteria</taxon>
        <taxon>Pseudomonadati</taxon>
        <taxon>Pseudomonadota</taxon>
        <taxon>Alphaproteobacteria</taxon>
        <taxon>OCS116 cluster</taxon>
    </lineage>
</organism>
<evidence type="ECO:0000256" key="7">
    <source>
        <dbReference type="SAM" id="MobiDB-lite"/>
    </source>
</evidence>
<feature type="domain" description="T-SNARE coiled-coil homology" evidence="10">
    <location>
        <begin position="467"/>
        <end position="529"/>
    </location>
</feature>
<evidence type="ECO:0000259" key="9">
    <source>
        <dbReference type="PROSITE" id="PS50111"/>
    </source>
</evidence>
<dbReference type="Gene3D" id="1.10.287.950">
    <property type="entry name" value="Methyl-accepting chemotaxis protein"/>
    <property type="match status" value="1"/>
</dbReference>
<keyword evidence="2" id="KW-0997">Cell inner membrane</keyword>
<comment type="similarity">
    <text evidence="4">Belongs to the methyl-accepting chemotaxis (MCP) protein family.</text>
</comment>
<feature type="coiled-coil region" evidence="6">
    <location>
        <begin position="264"/>
        <end position="296"/>
    </location>
</feature>
<sequence length="571" mass="60727">MSQNTTQKIPSTASDKSKTGTADEVNKKNHKSGLFTVSRKMTLIASLAAGIIIIALSVISIFTQSSSLDQLGSKSFVTITKLLSKNIGGGLKWGKMDAVEAVYKEFVKTDGKDIAKLITFNAEGQTFTTYSADGQADIDLSKAPDWAKSAESGVYAENISGYMVAAIPVFSGKNNDFVGTLAIAWSNQQIQNSVFEAGLLMVYFSIAALIAIIALMVFAASSLIGKPLSAMNQVMSRLAKGENQIEIPYLSRKDDIGLIAKAVLVFKENALDQAKLEVEKNQNNQANHDRQNYIDQLIQDFKTNISAGLESVSNNSGEMKITADTLFDISNETTQQATFAASASEEASANVATVAAAAEELSSSISEISRQVEQTGKIVEDATRTTNATNQQVVSLAEKSQRIGAVVSLIQDIAEQTNLLALNATIEAARAGEMGKGFAVVASEVKSLANQTAKATEEISAQVSDIQASTHEAVQGINQITDIMQEVNNYTSSIGNAVSEQNDATIEISENVAQASNGTQEMASSMANISESIKQTNISADQVTQVSAQMNSQIDELKSSITDFLNKVAAA</sequence>
<dbReference type="PROSITE" id="PS50885">
    <property type="entry name" value="HAMP"/>
    <property type="match status" value="1"/>
</dbReference>
<keyword evidence="6" id="KW-0175">Coiled coil</keyword>
<evidence type="ECO:0000259" key="10">
    <source>
        <dbReference type="PROSITE" id="PS50192"/>
    </source>
</evidence>
<dbReference type="PROSITE" id="PS50192">
    <property type="entry name" value="T_SNARE"/>
    <property type="match status" value="1"/>
</dbReference>
<name>A0A2A4YP42_9PROT</name>
<dbReference type="GO" id="GO:0007165">
    <property type="term" value="P:signal transduction"/>
    <property type="evidence" value="ECO:0007669"/>
    <property type="project" value="UniProtKB-KW"/>
</dbReference>
<proteinExistence type="inferred from homology"/>
<keyword evidence="3 5" id="KW-0807">Transducer</keyword>
<evidence type="ECO:0000256" key="2">
    <source>
        <dbReference type="ARBA" id="ARBA00022519"/>
    </source>
</evidence>
<dbReference type="SMART" id="SM00304">
    <property type="entry name" value="HAMP"/>
    <property type="match status" value="2"/>
</dbReference>
<feature type="transmembrane region" description="Helical" evidence="8">
    <location>
        <begin position="41"/>
        <end position="62"/>
    </location>
</feature>
<dbReference type="SMART" id="SM00283">
    <property type="entry name" value="MA"/>
    <property type="match status" value="1"/>
</dbReference>
<dbReference type="PROSITE" id="PS50111">
    <property type="entry name" value="CHEMOTAXIS_TRANSDUC_2"/>
    <property type="match status" value="1"/>
</dbReference>
<evidence type="ECO:0000256" key="4">
    <source>
        <dbReference type="ARBA" id="ARBA00029447"/>
    </source>
</evidence>
<evidence type="ECO:0000259" key="11">
    <source>
        <dbReference type="PROSITE" id="PS50885"/>
    </source>
</evidence>
<dbReference type="InterPro" id="IPR003660">
    <property type="entry name" value="HAMP_dom"/>
</dbReference>
<dbReference type="InterPro" id="IPR000727">
    <property type="entry name" value="T_SNARE_dom"/>
</dbReference>
<dbReference type="EMBL" id="NVUS01000042">
    <property type="protein sequence ID" value="PCI96514.1"/>
    <property type="molecule type" value="Genomic_DNA"/>
</dbReference>
<protein>
    <recommendedName>
        <fullName evidence="13">Methyl-accepting chemotaxis protein</fullName>
    </recommendedName>
</protein>
<comment type="subcellular location">
    <subcellularLocation>
        <location evidence="1">Cell inner membrane</location>
        <topology evidence="1">Multi-pass membrane protein</topology>
    </subcellularLocation>
</comment>
<evidence type="ECO:0000256" key="3">
    <source>
        <dbReference type="ARBA" id="ARBA00023224"/>
    </source>
</evidence>
<keyword evidence="8" id="KW-0812">Transmembrane</keyword>
<feature type="transmembrane region" description="Helical" evidence="8">
    <location>
        <begin position="202"/>
        <end position="225"/>
    </location>
</feature>
<dbReference type="PANTHER" id="PTHR32089:SF112">
    <property type="entry name" value="LYSOZYME-LIKE PROTEIN-RELATED"/>
    <property type="match status" value="1"/>
</dbReference>
<keyword evidence="8" id="KW-0472">Membrane</keyword>
<dbReference type="SUPFAM" id="SSF58104">
    <property type="entry name" value="Methyl-accepting chemotaxis protein (MCP) signaling domain"/>
    <property type="match status" value="1"/>
</dbReference>
<dbReference type="InterPro" id="IPR004089">
    <property type="entry name" value="MCPsignal_dom"/>
</dbReference>
<dbReference type="PANTHER" id="PTHR32089">
    <property type="entry name" value="METHYL-ACCEPTING CHEMOTAXIS PROTEIN MCPB"/>
    <property type="match status" value="1"/>
</dbReference>
<evidence type="ECO:0008006" key="13">
    <source>
        <dbReference type="Google" id="ProtNLM"/>
    </source>
</evidence>
<feature type="domain" description="HAMP" evidence="11">
    <location>
        <begin position="222"/>
        <end position="275"/>
    </location>
</feature>
<reference key="1">
    <citation type="submission" date="2017-08" db="EMBL/GenBank/DDBJ databases">
        <title>A dynamic microbial community with high functional redundancy inhabits the cold, oxic subseafloor aquifer.</title>
        <authorList>
            <person name="Tully B.J."/>
            <person name="Wheat C.G."/>
            <person name="Glazer B.T."/>
            <person name="Huber J.A."/>
        </authorList>
    </citation>
    <scope>NUCLEOTIDE SEQUENCE [LARGE SCALE GENOMIC DNA]</scope>
</reference>
<reference evidence="12" key="2">
    <citation type="journal article" date="2018" name="ISME J.">
        <title>A dynamic microbial community with high functional redundancy inhabits the cold, oxic subseafloor aquifer.</title>
        <authorList>
            <person name="Tully B.J."/>
            <person name="Wheat C.G."/>
            <person name="Glazer B.T."/>
            <person name="Huber J.A."/>
        </authorList>
    </citation>
    <scope>NUCLEOTIDE SEQUENCE</scope>
    <source>
        <strain evidence="12">NORP83</strain>
    </source>
</reference>
<evidence type="ECO:0000256" key="1">
    <source>
        <dbReference type="ARBA" id="ARBA00004429"/>
    </source>
</evidence>
<evidence type="ECO:0000256" key="8">
    <source>
        <dbReference type="SAM" id="Phobius"/>
    </source>
</evidence>
<comment type="caution">
    <text evidence="12">The sequence shown here is derived from an EMBL/GenBank/DDBJ whole genome shotgun (WGS) entry which is preliminary data.</text>
</comment>
<dbReference type="GO" id="GO:0005886">
    <property type="term" value="C:plasma membrane"/>
    <property type="evidence" value="ECO:0007669"/>
    <property type="project" value="UniProtKB-SubCell"/>
</dbReference>
<keyword evidence="2" id="KW-1003">Cell membrane</keyword>
<evidence type="ECO:0000313" key="12">
    <source>
        <dbReference type="EMBL" id="PCI96514.1"/>
    </source>
</evidence>
<evidence type="ECO:0000256" key="6">
    <source>
        <dbReference type="SAM" id="Coils"/>
    </source>
</evidence>
<dbReference type="SUPFAM" id="SSF158472">
    <property type="entry name" value="HAMP domain-like"/>
    <property type="match status" value="1"/>
</dbReference>
<feature type="region of interest" description="Disordered" evidence="7">
    <location>
        <begin position="1"/>
        <end position="25"/>
    </location>
</feature>
<keyword evidence="8" id="KW-1133">Transmembrane helix</keyword>